<comment type="caution">
    <text evidence="2">The sequence shown here is derived from an EMBL/GenBank/DDBJ whole genome shotgun (WGS) entry which is preliminary data.</text>
</comment>
<name>A0A149PYZ8_9BURK</name>
<protein>
    <submittedName>
        <fullName evidence="2">Uncharacterized protein</fullName>
    </submittedName>
</protein>
<feature type="compositionally biased region" description="Polar residues" evidence="1">
    <location>
        <begin position="132"/>
        <end position="143"/>
    </location>
</feature>
<feature type="region of interest" description="Disordered" evidence="1">
    <location>
        <begin position="132"/>
        <end position="200"/>
    </location>
</feature>
<proteinExistence type="predicted"/>
<dbReference type="OrthoDB" id="8545738at2"/>
<reference evidence="2 3" key="1">
    <citation type="journal article" date="2015" name="Int. J. Syst. Evol. Microbiol.">
        <title>Burkholderia monticola sp. nov., isolated from mountain soil.</title>
        <authorList>
            <person name="Baek I."/>
            <person name="Seo B."/>
            <person name="Lee I."/>
            <person name="Yi H."/>
            <person name="Chun J."/>
        </authorList>
    </citation>
    <scope>NUCLEOTIDE SEQUENCE [LARGE SCALE GENOMIC DNA]</scope>
    <source>
        <strain evidence="2 3">JC2948</strain>
    </source>
</reference>
<dbReference type="AlphaFoldDB" id="A0A149PYZ8"/>
<evidence type="ECO:0000256" key="1">
    <source>
        <dbReference type="SAM" id="MobiDB-lite"/>
    </source>
</evidence>
<evidence type="ECO:0000313" key="3">
    <source>
        <dbReference type="Proteomes" id="UP000075613"/>
    </source>
</evidence>
<dbReference type="Proteomes" id="UP000075613">
    <property type="component" value="Unassembled WGS sequence"/>
</dbReference>
<evidence type="ECO:0000313" key="2">
    <source>
        <dbReference type="EMBL" id="KXU90176.1"/>
    </source>
</evidence>
<keyword evidence="3" id="KW-1185">Reference proteome</keyword>
<dbReference type="EMBL" id="LRBG01000004">
    <property type="protein sequence ID" value="KXU90176.1"/>
    <property type="molecule type" value="Genomic_DNA"/>
</dbReference>
<organism evidence="2 3">
    <name type="scientific">Paraburkholderia monticola</name>
    <dbReference type="NCBI Taxonomy" id="1399968"/>
    <lineage>
        <taxon>Bacteria</taxon>
        <taxon>Pseudomonadati</taxon>
        <taxon>Pseudomonadota</taxon>
        <taxon>Betaproteobacteria</taxon>
        <taxon>Burkholderiales</taxon>
        <taxon>Burkholderiaceae</taxon>
        <taxon>Paraburkholderia</taxon>
    </lineage>
</organism>
<sequence>MDEKERKYRAGFATGHPPHGAVVAQKYLGPIFGPEAAWWDHLAALKAQIDRVKQGDLSGVEAMLISQAHALDAIFTGLATQASEYAEKYPGVTDTYLRLALKAQSQCRTTLEALADIKNPRPFAFVRQANIANGPQQVNNQSTRGGGTPSGYARAENPGKSTNELLEADHGERMDLGAADAAGGENSRMETVGKVDGAGD</sequence>
<accession>A0A149PYZ8</accession>
<gene>
    <name evidence="2" type="ORF">CI15_07110</name>
</gene>